<evidence type="ECO:0000256" key="6">
    <source>
        <dbReference type="ARBA" id="ARBA00023125"/>
    </source>
</evidence>
<dbReference type="InterPro" id="IPR011604">
    <property type="entry name" value="PDDEXK-like_dom_sf"/>
</dbReference>
<protein>
    <recommendedName>
        <fullName evidence="8">PD-(D/E)XK endonuclease-like domain-containing protein</fullName>
    </recommendedName>
</protein>
<dbReference type="GO" id="GO:0005524">
    <property type="term" value="F:ATP binding"/>
    <property type="evidence" value="ECO:0007669"/>
    <property type="project" value="UniProtKB-KW"/>
</dbReference>
<keyword evidence="6" id="KW-0238">DNA-binding</keyword>
<keyword evidence="3" id="KW-0378">Hydrolase</keyword>
<organism evidence="9 10">
    <name type="scientific">Caryophanon latum</name>
    <dbReference type="NCBI Taxonomy" id="33977"/>
    <lineage>
        <taxon>Bacteria</taxon>
        <taxon>Bacillati</taxon>
        <taxon>Bacillota</taxon>
        <taxon>Bacilli</taxon>
        <taxon>Bacillales</taxon>
        <taxon>Caryophanaceae</taxon>
        <taxon>Caryophanon</taxon>
    </lineage>
</organism>
<dbReference type="Pfam" id="PF12705">
    <property type="entry name" value="PDDEXK_1"/>
    <property type="match status" value="1"/>
</dbReference>
<keyword evidence="4" id="KW-0347">Helicase</keyword>
<accession>A0A1C0YP47</accession>
<dbReference type="GO" id="GO:0006281">
    <property type="term" value="P:DNA repair"/>
    <property type="evidence" value="ECO:0007669"/>
    <property type="project" value="UniProtKB-KW"/>
</dbReference>
<dbReference type="EMBL" id="MATO01000049">
    <property type="protein sequence ID" value="OCS88960.1"/>
    <property type="molecule type" value="Genomic_DNA"/>
</dbReference>
<keyword evidence="5" id="KW-0067">ATP-binding</keyword>
<evidence type="ECO:0000256" key="7">
    <source>
        <dbReference type="ARBA" id="ARBA00023204"/>
    </source>
</evidence>
<evidence type="ECO:0000259" key="8">
    <source>
        <dbReference type="Pfam" id="PF12705"/>
    </source>
</evidence>
<keyword evidence="1" id="KW-0547">Nucleotide-binding</keyword>
<evidence type="ECO:0000256" key="1">
    <source>
        <dbReference type="ARBA" id="ARBA00022741"/>
    </source>
</evidence>
<comment type="caution">
    <text evidence="9">The sequence shown here is derived from an EMBL/GenBank/DDBJ whole genome shotgun (WGS) entry which is preliminary data.</text>
</comment>
<dbReference type="GO" id="GO:0003677">
    <property type="term" value="F:DNA binding"/>
    <property type="evidence" value="ECO:0007669"/>
    <property type="project" value="UniProtKB-KW"/>
</dbReference>
<gene>
    <name evidence="9" type="ORF">A6K76_13230</name>
</gene>
<dbReference type="Gene3D" id="3.90.320.10">
    <property type="match status" value="1"/>
</dbReference>
<keyword evidence="7" id="KW-0234">DNA repair</keyword>
<evidence type="ECO:0000313" key="10">
    <source>
        <dbReference type="Proteomes" id="UP000093482"/>
    </source>
</evidence>
<proteinExistence type="predicted"/>
<evidence type="ECO:0000313" key="9">
    <source>
        <dbReference type="EMBL" id="OCS88960.1"/>
    </source>
</evidence>
<evidence type="ECO:0000256" key="4">
    <source>
        <dbReference type="ARBA" id="ARBA00022806"/>
    </source>
</evidence>
<evidence type="ECO:0000256" key="5">
    <source>
        <dbReference type="ARBA" id="ARBA00022840"/>
    </source>
</evidence>
<dbReference type="InterPro" id="IPR038726">
    <property type="entry name" value="PDDEXK_AddAB-type"/>
</dbReference>
<dbReference type="AlphaFoldDB" id="A0A1C0YP47"/>
<reference evidence="9 10" key="1">
    <citation type="submission" date="2016-07" db="EMBL/GenBank/DDBJ databases">
        <title>Caryophanon latum genome sequencing.</title>
        <authorList>
            <person name="Verma A."/>
            <person name="Pal Y."/>
            <person name="Krishnamurthi S."/>
        </authorList>
    </citation>
    <scope>NUCLEOTIDE SEQUENCE [LARGE SCALE GENOMIC DNA]</scope>
    <source>
        <strain evidence="9 10">DSM 14151</strain>
    </source>
</reference>
<dbReference type="GO" id="GO:0016787">
    <property type="term" value="F:hydrolase activity"/>
    <property type="evidence" value="ECO:0007669"/>
    <property type="project" value="UniProtKB-KW"/>
</dbReference>
<keyword evidence="2" id="KW-0227">DNA damage</keyword>
<feature type="domain" description="PD-(D/E)XK endonuclease-like" evidence="8">
    <location>
        <begin position="3"/>
        <end position="248"/>
    </location>
</feature>
<name>A0A1C0YP47_9BACL</name>
<dbReference type="Proteomes" id="UP000093482">
    <property type="component" value="Unassembled WGS sequence"/>
</dbReference>
<evidence type="ECO:0000256" key="2">
    <source>
        <dbReference type="ARBA" id="ARBA00022763"/>
    </source>
</evidence>
<dbReference type="GO" id="GO:0004386">
    <property type="term" value="F:helicase activity"/>
    <property type="evidence" value="ECO:0007669"/>
    <property type="project" value="UniProtKB-KW"/>
</dbReference>
<keyword evidence="10" id="KW-1185">Reference proteome</keyword>
<sequence>MFFGHVAHGIIEETIMMILRHNEVPDVTTLIERARRKLNDAYIQSKNEAAWAAKPSRSTMLYDMYYNGNLNREEVAIYQERLHIIFENFLNSYTVQQLRQNREFIDLQQAEEFRTIKLNDITVYLVMDILYKDRRTDQWVIVDWKTGKSTADDRQQLALYAYYVHKTLRVPLEQIEVRNEYLLENRYVNTQLDDIDLDVFMHLYSDSVRLMKSFQADILTNEPVELEDFACTQFINRCEKCNYKQMCRKL</sequence>
<evidence type="ECO:0000256" key="3">
    <source>
        <dbReference type="ARBA" id="ARBA00022801"/>
    </source>
</evidence>